<dbReference type="HOGENOM" id="CLU_2897835_0_0_3"/>
<name>Q7NJV7_GLOVI</name>
<dbReference type="STRING" id="251221.gene:10759215"/>
<dbReference type="EnsemblBacteria" id="BAC89665">
    <property type="protein sequence ID" value="BAC89665"/>
    <property type="gene ID" value="BAC89665"/>
</dbReference>
<reference evidence="1 2" key="1">
    <citation type="journal article" date="2003" name="DNA Res.">
        <title>Complete genome structure of Gloeobacter violaceus PCC 7421, a cyanobacterium that lacks thylakoids.</title>
        <authorList>
            <person name="Nakamura Y."/>
            <person name="Kaneko T."/>
            <person name="Sato S."/>
            <person name="Mimuro M."/>
            <person name="Miyashita H."/>
            <person name="Tsuchiya T."/>
            <person name="Sasamoto S."/>
            <person name="Watanabe A."/>
            <person name="Kawashima K."/>
            <person name="Kishida Y."/>
            <person name="Kiyokawa C."/>
            <person name="Kohara M."/>
            <person name="Matsumoto M."/>
            <person name="Matsuno A."/>
            <person name="Nakazaki N."/>
            <person name="Shimpo S."/>
            <person name="Takeuchi C."/>
            <person name="Yamada M."/>
            <person name="Tabata S."/>
        </authorList>
    </citation>
    <scope>NUCLEOTIDE SEQUENCE [LARGE SCALE GENOMIC DNA]</scope>
    <source>
        <strain evidence="2">ATCC 29082 / PCC 7421</strain>
    </source>
</reference>
<keyword evidence="2" id="KW-1185">Reference proteome</keyword>
<evidence type="ECO:0000313" key="1">
    <source>
        <dbReference type="EMBL" id="BAC89665.1"/>
    </source>
</evidence>
<dbReference type="RefSeq" id="WP_011141723.1">
    <property type="nucleotide sequence ID" value="NC_005125.1"/>
</dbReference>
<protein>
    <submittedName>
        <fullName evidence="1">Gsr1724 protein</fullName>
    </submittedName>
</protein>
<accession>Q7NJV7</accession>
<reference evidence="1 2" key="2">
    <citation type="journal article" date="2003" name="DNA Res.">
        <title>Complete genome structure of Gloeobacter violaceus PCC 7421, a cyanobacterium that lacks thylakoids (supplement).</title>
        <authorList>
            <person name="Nakamura Y."/>
            <person name="Kaneko T."/>
            <person name="Sato S."/>
            <person name="Mimuro M."/>
            <person name="Miyashita H."/>
            <person name="Tsuchiya T."/>
            <person name="Sasamoto S."/>
            <person name="Watanabe A."/>
            <person name="Kawashima K."/>
            <person name="Kishida Y."/>
            <person name="Kiyokawa C."/>
            <person name="Kohara M."/>
            <person name="Matsumoto M."/>
            <person name="Matsuno A."/>
            <person name="Nakazaki N."/>
            <person name="Shimpo S."/>
            <person name="Takeuchi C."/>
            <person name="Yamada M."/>
            <person name="Tabata S."/>
        </authorList>
    </citation>
    <scope>NUCLEOTIDE SEQUENCE [LARGE SCALE GENOMIC DNA]</scope>
    <source>
        <strain evidence="2">ATCC 29082 / PCC 7421</strain>
    </source>
</reference>
<dbReference type="EMBL" id="BA000045">
    <property type="protein sequence ID" value="BAC89665.1"/>
    <property type="molecule type" value="Genomic_DNA"/>
</dbReference>
<dbReference type="AlphaFoldDB" id="Q7NJV7"/>
<dbReference type="Proteomes" id="UP000000557">
    <property type="component" value="Chromosome"/>
</dbReference>
<evidence type="ECO:0000313" key="2">
    <source>
        <dbReference type="Proteomes" id="UP000000557"/>
    </source>
</evidence>
<dbReference type="InParanoid" id="Q7NJV7"/>
<proteinExistence type="predicted"/>
<sequence>MVDVLGLVPKVFNSSDHEGLQALAMSMKGRLVRLKKIIANQGYTGSCTEAVERVCGWKVDIV</sequence>
<organism evidence="1 2">
    <name type="scientific">Gloeobacter violaceus (strain ATCC 29082 / PCC 7421)</name>
    <dbReference type="NCBI Taxonomy" id="251221"/>
    <lineage>
        <taxon>Bacteria</taxon>
        <taxon>Bacillati</taxon>
        <taxon>Cyanobacteriota</taxon>
        <taxon>Cyanophyceae</taxon>
        <taxon>Gloeobacterales</taxon>
        <taxon>Gloeobacteraceae</taxon>
        <taxon>Gloeobacter</taxon>
    </lineage>
</organism>
<gene>
    <name evidence="1" type="ordered locus">gsr1724</name>
</gene>
<dbReference type="KEGG" id="gvi:gsr1724"/>